<keyword evidence="3" id="KW-1185">Reference proteome</keyword>
<accession>A0A316ZDI8</accession>
<dbReference type="AlphaFoldDB" id="A0A316ZDI8"/>
<evidence type="ECO:0000256" key="1">
    <source>
        <dbReference type="SAM" id="MobiDB-lite"/>
    </source>
</evidence>
<feature type="region of interest" description="Disordered" evidence="1">
    <location>
        <begin position="17"/>
        <end position="48"/>
    </location>
</feature>
<proteinExistence type="predicted"/>
<feature type="compositionally biased region" description="Basic and acidic residues" evidence="1">
    <location>
        <begin position="315"/>
        <end position="331"/>
    </location>
</feature>
<dbReference type="Proteomes" id="UP000245946">
    <property type="component" value="Unassembled WGS sequence"/>
</dbReference>
<protein>
    <submittedName>
        <fullName evidence="2">Uncharacterized protein</fullName>
    </submittedName>
</protein>
<reference evidence="2 3" key="1">
    <citation type="journal article" date="2018" name="Mol. Biol. Evol.">
        <title>Broad Genomic Sampling Reveals a Smut Pathogenic Ancestry of the Fungal Clade Ustilaginomycotina.</title>
        <authorList>
            <person name="Kijpornyongpan T."/>
            <person name="Mondo S.J."/>
            <person name="Barry K."/>
            <person name="Sandor L."/>
            <person name="Lee J."/>
            <person name="Lipzen A."/>
            <person name="Pangilinan J."/>
            <person name="LaButti K."/>
            <person name="Hainaut M."/>
            <person name="Henrissat B."/>
            <person name="Grigoriev I.V."/>
            <person name="Spatafora J.W."/>
            <person name="Aime M.C."/>
        </authorList>
    </citation>
    <scope>NUCLEOTIDE SEQUENCE [LARGE SCALE GENOMIC DNA]</scope>
    <source>
        <strain evidence="2 3">MCA 4186</strain>
    </source>
</reference>
<feature type="compositionally biased region" description="Basic and acidic residues" evidence="1">
    <location>
        <begin position="17"/>
        <end position="33"/>
    </location>
</feature>
<feature type="region of interest" description="Disordered" evidence="1">
    <location>
        <begin position="315"/>
        <end position="335"/>
    </location>
</feature>
<dbReference type="EMBL" id="KZ819287">
    <property type="protein sequence ID" value="PWN99827.1"/>
    <property type="molecule type" value="Genomic_DNA"/>
</dbReference>
<organism evidence="2 3">
    <name type="scientific">Tilletiopsis washingtonensis</name>
    <dbReference type="NCBI Taxonomy" id="58919"/>
    <lineage>
        <taxon>Eukaryota</taxon>
        <taxon>Fungi</taxon>
        <taxon>Dikarya</taxon>
        <taxon>Basidiomycota</taxon>
        <taxon>Ustilaginomycotina</taxon>
        <taxon>Exobasidiomycetes</taxon>
        <taxon>Entylomatales</taxon>
        <taxon>Entylomatales incertae sedis</taxon>
        <taxon>Tilletiopsis</taxon>
    </lineage>
</organism>
<dbReference type="GeneID" id="37269384"/>
<sequence>MDAQELDALAAAGRAALEKTARERSDGHGRGEGSETDDDGFPSFIPADAQRPQMPIAEMHLSVEAMILIKWLEDGDFPPTLLSFLYNAPYFFSPSAKVPHLPGDFGRQLQLEVDGYIPREKDARMDRLVALCLLLAGREEDRLTTSNWRNQRYTPSRWDASGIPTHVRDALRLAEGNLDAHDRHWPGHVWGEERELDAPLWKQFTQELVNMVLRSFLFIRKHAEDDTHYGAHHTELLRAQYPWPPRESSIAVEHASMLGTLHPLYVTPVPLAKPLANTLKERATQLKERMNSGEISRKDAIGFLVHLHGSPLDIKPVRAADDEGSPEERAQKRQATLAELRDFSETSKQKLRTHTFDLTSWRRPFDH</sequence>
<name>A0A316ZDI8_9BASI</name>
<gene>
    <name evidence="2" type="ORF">FA09DRAFT_328609</name>
</gene>
<evidence type="ECO:0000313" key="2">
    <source>
        <dbReference type="EMBL" id="PWN99827.1"/>
    </source>
</evidence>
<evidence type="ECO:0000313" key="3">
    <source>
        <dbReference type="Proteomes" id="UP000245946"/>
    </source>
</evidence>
<dbReference type="RefSeq" id="XP_025600106.1">
    <property type="nucleotide sequence ID" value="XM_025741840.1"/>
</dbReference>